<dbReference type="EMBL" id="SMAL01000012">
    <property type="protein sequence ID" value="TCT12243.1"/>
    <property type="molecule type" value="Genomic_DNA"/>
</dbReference>
<comment type="subcellular location">
    <subcellularLocation>
        <location evidence="2">Cell membrane</location>
        <topology evidence="2">Peripheral membrane protein</topology>
        <orientation evidence="2">Cytoplasmic side</orientation>
    </subcellularLocation>
</comment>
<accession>A0A4R3MFC8</accession>
<comment type="caution">
    <text evidence="3">The sequence shown here is derived from an EMBL/GenBank/DDBJ whole genome shotgun (WGS) entry which is preliminary data.</text>
</comment>
<dbReference type="Pfam" id="PF01809">
    <property type="entry name" value="YidD"/>
    <property type="match status" value="1"/>
</dbReference>
<keyword evidence="4" id="KW-1185">Reference proteome</keyword>
<comment type="similarity">
    <text evidence="2">Belongs to the UPF0161 family.</text>
</comment>
<dbReference type="GO" id="GO:0005886">
    <property type="term" value="C:plasma membrane"/>
    <property type="evidence" value="ECO:0007669"/>
    <property type="project" value="UniProtKB-SubCell"/>
</dbReference>
<keyword evidence="1 2" id="KW-0472">Membrane</keyword>
<reference evidence="3 4" key="1">
    <citation type="submission" date="2019-03" db="EMBL/GenBank/DDBJ databases">
        <title>Genomic Encyclopedia of Type Strains, Phase IV (KMG-IV): sequencing the most valuable type-strain genomes for metagenomic binning, comparative biology and taxonomic classification.</title>
        <authorList>
            <person name="Goeker M."/>
        </authorList>
    </citation>
    <scope>NUCLEOTIDE SEQUENCE [LARGE SCALE GENOMIC DNA]</scope>
    <source>
        <strain evidence="3 4">DSM 24629</strain>
    </source>
</reference>
<evidence type="ECO:0000256" key="1">
    <source>
        <dbReference type="ARBA" id="ARBA00023136"/>
    </source>
</evidence>
<dbReference type="HAMAP" id="MF_00386">
    <property type="entry name" value="UPF0161_YidD"/>
    <property type="match status" value="1"/>
</dbReference>
<evidence type="ECO:0000313" key="4">
    <source>
        <dbReference type="Proteomes" id="UP000294902"/>
    </source>
</evidence>
<organism evidence="3 4">
    <name type="scientific">Natranaerovirga pectinivora</name>
    <dbReference type="NCBI Taxonomy" id="682400"/>
    <lineage>
        <taxon>Bacteria</taxon>
        <taxon>Bacillati</taxon>
        <taxon>Bacillota</taxon>
        <taxon>Clostridia</taxon>
        <taxon>Lachnospirales</taxon>
        <taxon>Natranaerovirgaceae</taxon>
        <taxon>Natranaerovirga</taxon>
    </lineage>
</organism>
<protein>
    <recommendedName>
        <fullName evidence="2">Putative membrane protein insertion efficiency factor</fullName>
    </recommendedName>
</protein>
<dbReference type="Proteomes" id="UP000294902">
    <property type="component" value="Unassembled WGS sequence"/>
</dbReference>
<dbReference type="SMART" id="SM01234">
    <property type="entry name" value="Haemolytic"/>
    <property type="match status" value="1"/>
</dbReference>
<dbReference type="AlphaFoldDB" id="A0A4R3MFC8"/>
<keyword evidence="2" id="KW-1003">Cell membrane</keyword>
<sequence>MYLMIKKLLLGIIILYRKTISPLKRQPTCNYTPTCSMYAYEAISKYGVLKGGYLSIKRILRCHPFRKGGYDPVP</sequence>
<dbReference type="PANTHER" id="PTHR33383:SF1">
    <property type="entry name" value="MEMBRANE PROTEIN INSERTION EFFICIENCY FACTOR-RELATED"/>
    <property type="match status" value="1"/>
</dbReference>
<dbReference type="InterPro" id="IPR002696">
    <property type="entry name" value="Membr_insert_effic_factor_YidD"/>
</dbReference>
<dbReference type="PANTHER" id="PTHR33383">
    <property type="entry name" value="MEMBRANE PROTEIN INSERTION EFFICIENCY FACTOR-RELATED"/>
    <property type="match status" value="1"/>
</dbReference>
<proteinExistence type="inferred from homology"/>
<comment type="function">
    <text evidence="2">Could be involved in insertion of integral membrane proteins into the membrane.</text>
</comment>
<gene>
    <name evidence="3" type="ORF">EDC18_11214</name>
</gene>
<evidence type="ECO:0000256" key="2">
    <source>
        <dbReference type="HAMAP-Rule" id="MF_00386"/>
    </source>
</evidence>
<evidence type="ECO:0000313" key="3">
    <source>
        <dbReference type="EMBL" id="TCT12243.1"/>
    </source>
</evidence>
<dbReference type="NCBIfam" id="TIGR00278">
    <property type="entry name" value="membrane protein insertion efficiency factor YidD"/>
    <property type="match status" value="1"/>
</dbReference>
<name>A0A4R3MFC8_9FIRM</name>